<comment type="caution">
    <text evidence="8">The sequence shown here is derived from an EMBL/GenBank/DDBJ whole genome shotgun (WGS) entry which is preliminary data.</text>
</comment>
<feature type="active site" description="Proton donor/acceptor" evidence="7">
    <location>
        <position position="92"/>
    </location>
</feature>
<dbReference type="InterPro" id="IPR028581">
    <property type="entry name" value="DeoC_typeI"/>
</dbReference>
<dbReference type="Gene3D" id="3.20.20.70">
    <property type="entry name" value="Aldolase class I"/>
    <property type="match status" value="1"/>
</dbReference>
<dbReference type="SMART" id="SM01133">
    <property type="entry name" value="DeoC"/>
    <property type="match status" value="1"/>
</dbReference>
<dbReference type="GO" id="GO:0004139">
    <property type="term" value="F:deoxyribose-phosphate aldolase activity"/>
    <property type="evidence" value="ECO:0007669"/>
    <property type="project" value="UniProtKB-UniRule"/>
</dbReference>
<gene>
    <name evidence="7 8" type="primary">deoC</name>
    <name evidence="8" type="ORF">GCM10017596_07480</name>
</gene>
<evidence type="ECO:0000256" key="1">
    <source>
        <dbReference type="ARBA" id="ARBA00010936"/>
    </source>
</evidence>
<dbReference type="InterPro" id="IPR013785">
    <property type="entry name" value="Aldolase_TIM"/>
</dbReference>
<evidence type="ECO:0000256" key="3">
    <source>
        <dbReference type="ARBA" id="ARBA00023239"/>
    </source>
</evidence>
<keyword evidence="4 7" id="KW-0704">Schiff base</keyword>
<sequence>MSELSAAQLAQYIDHTVLKTDASPADITAAIAEARELGTYAVCFSPNMLPVDAQLGDLNLAAVVGFPSGKHLSSIKASEAAAAVAAGANEIDMVIDIGALIAGDVESVENDIRAVRDAIPGALLKVIIESAALNDEQIEQACRASMAADADYVKTSTGFHPAGGASAHAVRLMRSVVGDALGVKASGGIRTWDQAIEMIDAGASRLGVSGTRSVLGRELVGAQSSSY</sequence>
<dbReference type="NCBIfam" id="TIGR00126">
    <property type="entry name" value="deoC"/>
    <property type="match status" value="1"/>
</dbReference>
<dbReference type="FunFam" id="3.20.20.70:FF:000044">
    <property type="entry name" value="Deoxyribose-phosphate aldolase"/>
    <property type="match status" value="1"/>
</dbReference>
<dbReference type="Proteomes" id="UP001142325">
    <property type="component" value="Unassembled WGS sequence"/>
</dbReference>
<dbReference type="InterPro" id="IPR011343">
    <property type="entry name" value="DeoC"/>
</dbReference>
<name>A0A9W6HQK4_9MICO</name>
<organism evidence="8 9">
    <name type="scientific">Microbacterium keratanolyticum</name>
    <dbReference type="NCBI Taxonomy" id="67574"/>
    <lineage>
        <taxon>Bacteria</taxon>
        <taxon>Bacillati</taxon>
        <taxon>Actinomycetota</taxon>
        <taxon>Actinomycetes</taxon>
        <taxon>Micrococcales</taxon>
        <taxon>Microbacteriaceae</taxon>
        <taxon>Microbacterium</taxon>
    </lineage>
</organism>
<reference evidence="8" key="1">
    <citation type="journal article" date="2014" name="Int. J. Syst. Evol. Microbiol.">
        <title>Complete genome sequence of Corynebacterium casei LMG S-19264T (=DSM 44701T), isolated from a smear-ripened cheese.</title>
        <authorList>
            <consortium name="US DOE Joint Genome Institute (JGI-PGF)"/>
            <person name="Walter F."/>
            <person name="Albersmeier A."/>
            <person name="Kalinowski J."/>
            <person name="Ruckert C."/>
        </authorList>
    </citation>
    <scope>NUCLEOTIDE SEQUENCE</scope>
    <source>
        <strain evidence="8">VKM Ac-1958</strain>
    </source>
</reference>
<dbReference type="GO" id="GO:0005737">
    <property type="term" value="C:cytoplasm"/>
    <property type="evidence" value="ECO:0007669"/>
    <property type="project" value="UniProtKB-SubCell"/>
</dbReference>
<evidence type="ECO:0000256" key="5">
    <source>
        <dbReference type="ARBA" id="ARBA00048791"/>
    </source>
</evidence>
<accession>A0A9W6HQK4</accession>
<dbReference type="EMBL" id="BSET01000001">
    <property type="protein sequence ID" value="GLK01033.1"/>
    <property type="molecule type" value="Genomic_DNA"/>
</dbReference>
<dbReference type="PANTHER" id="PTHR10889:SF1">
    <property type="entry name" value="DEOXYRIBOSE-PHOSPHATE ALDOLASE"/>
    <property type="match status" value="1"/>
</dbReference>
<dbReference type="PANTHER" id="PTHR10889">
    <property type="entry name" value="DEOXYRIBOSE-PHOSPHATE ALDOLASE"/>
    <property type="match status" value="1"/>
</dbReference>
<evidence type="ECO:0000256" key="6">
    <source>
        <dbReference type="ARBA" id="ARBA00056337"/>
    </source>
</evidence>
<dbReference type="GO" id="GO:0006018">
    <property type="term" value="P:2-deoxyribose 1-phosphate catabolic process"/>
    <property type="evidence" value="ECO:0007669"/>
    <property type="project" value="UniProtKB-UniRule"/>
</dbReference>
<dbReference type="EC" id="4.1.2.4" evidence="7"/>
<evidence type="ECO:0000256" key="4">
    <source>
        <dbReference type="ARBA" id="ARBA00023270"/>
    </source>
</evidence>
<dbReference type="RefSeq" id="WP_204938696.1">
    <property type="nucleotide sequence ID" value="NZ_BAAAUM010000001.1"/>
</dbReference>
<feature type="active site" description="Schiff-base intermediate with acetaldehyde" evidence="7">
    <location>
        <position position="154"/>
    </location>
</feature>
<comment type="catalytic activity">
    <reaction evidence="5 7">
        <text>2-deoxy-D-ribose 5-phosphate = D-glyceraldehyde 3-phosphate + acetaldehyde</text>
        <dbReference type="Rhea" id="RHEA:12821"/>
        <dbReference type="ChEBI" id="CHEBI:15343"/>
        <dbReference type="ChEBI" id="CHEBI:59776"/>
        <dbReference type="ChEBI" id="CHEBI:62877"/>
        <dbReference type="EC" id="4.1.2.4"/>
    </reaction>
</comment>
<comment type="function">
    <text evidence="6 7">Catalyzes a reversible aldol reaction between acetaldehyde and D-glyceraldehyde 3-phosphate to generate 2-deoxy-D-ribose 5-phosphate.</text>
</comment>
<dbReference type="GO" id="GO:0009264">
    <property type="term" value="P:deoxyribonucleotide catabolic process"/>
    <property type="evidence" value="ECO:0007669"/>
    <property type="project" value="UniProtKB-UniRule"/>
</dbReference>
<comment type="similarity">
    <text evidence="1 7">Belongs to the DeoC/FbaB aldolase family. DeoC type 1 subfamily.</text>
</comment>
<dbReference type="GO" id="GO:0016052">
    <property type="term" value="P:carbohydrate catabolic process"/>
    <property type="evidence" value="ECO:0007669"/>
    <property type="project" value="TreeGrafter"/>
</dbReference>
<evidence type="ECO:0000313" key="9">
    <source>
        <dbReference type="Proteomes" id="UP001142325"/>
    </source>
</evidence>
<protein>
    <recommendedName>
        <fullName evidence="7">Deoxyribose-phosphate aldolase</fullName>
        <shortName evidence="7">DERA</shortName>
        <ecNumber evidence="7">4.1.2.4</ecNumber>
    </recommendedName>
    <alternativeName>
        <fullName evidence="7">2-deoxy-D-ribose 5-phosphate aldolase</fullName>
    </alternativeName>
    <alternativeName>
        <fullName evidence="7">Phosphodeoxyriboaldolase</fullName>
        <shortName evidence="7">Deoxyriboaldolase</shortName>
    </alternativeName>
</protein>
<comment type="subcellular location">
    <subcellularLocation>
        <location evidence="7">Cytoplasm</location>
    </subcellularLocation>
</comment>
<comment type="pathway">
    <text evidence="7">Carbohydrate degradation; 2-deoxy-D-ribose 1-phosphate degradation; D-glyceraldehyde 3-phosphate and acetaldehyde from 2-deoxy-alpha-D-ribose 1-phosphate: step 2/2.</text>
</comment>
<dbReference type="InterPro" id="IPR002915">
    <property type="entry name" value="DeoC/FbaB/LacD_aldolase"/>
</dbReference>
<dbReference type="SUPFAM" id="SSF51569">
    <property type="entry name" value="Aldolase"/>
    <property type="match status" value="1"/>
</dbReference>
<dbReference type="HAMAP" id="MF_00114">
    <property type="entry name" value="DeoC_type1"/>
    <property type="match status" value="1"/>
</dbReference>
<dbReference type="PIRSF" id="PIRSF001357">
    <property type="entry name" value="DeoC"/>
    <property type="match status" value="1"/>
</dbReference>
<keyword evidence="9" id="KW-1185">Reference proteome</keyword>
<reference evidence="8" key="2">
    <citation type="submission" date="2023-01" db="EMBL/GenBank/DDBJ databases">
        <authorList>
            <person name="Sun Q."/>
            <person name="Evtushenko L."/>
        </authorList>
    </citation>
    <scope>NUCLEOTIDE SEQUENCE</scope>
    <source>
        <strain evidence="8">VKM Ac-1958</strain>
    </source>
</reference>
<keyword evidence="3 7" id="KW-0456">Lyase</keyword>
<keyword evidence="2 7" id="KW-0963">Cytoplasm</keyword>
<evidence type="ECO:0000256" key="7">
    <source>
        <dbReference type="HAMAP-Rule" id="MF_00114"/>
    </source>
</evidence>
<evidence type="ECO:0000313" key="8">
    <source>
        <dbReference type="EMBL" id="GLK01033.1"/>
    </source>
</evidence>
<dbReference type="Pfam" id="PF01791">
    <property type="entry name" value="DeoC"/>
    <property type="match status" value="1"/>
</dbReference>
<evidence type="ECO:0000256" key="2">
    <source>
        <dbReference type="ARBA" id="ARBA00022490"/>
    </source>
</evidence>
<dbReference type="CDD" id="cd00959">
    <property type="entry name" value="DeoC"/>
    <property type="match status" value="1"/>
</dbReference>
<feature type="active site" description="Proton donor/acceptor" evidence="7">
    <location>
        <position position="184"/>
    </location>
</feature>
<dbReference type="AlphaFoldDB" id="A0A9W6HQK4"/>
<proteinExistence type="inferred from homology"/>